<dbReference type="EMBL" id="CP025958">
    <property type="protein sequence ID" value="AWM40223.1"/>
    <property type="molecule type" value="Genomic_DNA"/>
</dbReference>
<feature type="chain" id="PRO_5016340443" evidence="2">
    <location>
        <begin position="27"/>
        <end position="343"/>
    </location>
</feature>
<dbReference type="Proteomes" id="UP000245802">
    <property type="component" value="Chromosome"/>
</dbReference>
<proteinExistence type="predicted"/>
<sequence>MPGCRSLLVLLAPVTLALSACLHVDAHIGPRPVAPPERKAEPAPPAKADPAPPAAVEPARAQFAVLPKVPGEVVRTKPEAPATTSTNTAQKPPEKGPAVPPNILKAGSGEPAAFPPLTQQLVPPEPPLMSAVRAHCEGRPEQAIEIIRRMEPNQQEFVLGVLPILARGASADLANDPATAAALTDQLRAAASRLEPLAALKIEKVAFCTNEPAGFGRFVQRPTANHYRPNERVHFYLELRNLGHQLTPDGFLTHVHGAAEIRDAKGNVVAQLATDDHRRAPVVKFEKRFVTRSPLQDFYVWYAFSAPPAPGVYTIHVQLSDASGRRTVSTPADRACEFNVAGP</sequence>
<evidence type="ECO:0000256" key="2">
    <source>
        <dbReference type="SAM" id="SignalP"/>
    </source>
</evidence>
<dbReference type="AlphaFoldDB" id="A0A2Z3H2G7"/>
<feature type="compositionally biased region" description="Pro residues" evidence="1">
    <location>
        <begin position="42"/>
        <end position="55"/>
    </location>
</feature>
<keyword evidence="2" id="KW-0732">Signal</keyword>
<dbReference type="KEGG" id="gog:C1280_26615"/>
<accession>A0A2Z3H2G7</accession>
<feature type="region of interest" description="Disordered" evidence="1">
    <location>
        <begin position="33"/>
        <end position="99"/>
    </location>
</feature>
<dbReference type="PROSITE" id="PS51257">
    <property type="entry name" value="PROKAR_LIPOPROTEIN"/>
    <property type="match status" value="1"/>
</dbReference>
<name>A0A2Z3H2G7_9BACT</name>
<feature type="signal peptide" evidence="2">
    <location>
        <begin position="1"/>
        <end position="26"/>
    </location>
</feature>
<keyword evidence="4" id="KW-1185">Reference proteome</keyword>
<gene>
    <name evidence="3" type="ORF">C1280_26615</name>
</gene>
<reference evidence="3 4" key="1">
    <citation type="submission" date="2018-01" db="EMBL/GenBank/DDBJ databases">
        <title>G. obscuriglobus.</title>
        <authorList>
            <person name="Franke J."/>
            <person name="Blomberg W."/>
            <person name="Selmecki A."/>
        </authorList>
    </citation>
    <scope>NUCLEOTIDE SEQUENCE [LARGE SCALE GENOMIC DNA]</scope>
    <source>
        <strain evidence="3 4">DSM 5831</strain>
    </source>
</reference>
<organism evidence="3 4">
    <name type="scientific">Gemmata obscuriglobus</name>
    <dbReference type="NCBI Taxonomy" id="114"/>
    <lineage>
        <taxon>Bacteria</taxon>
        <taxon>Pseudomonadati</taxon>
        <taxon>Planctomycetota</taxon>
        <taxon>Planctomycetia</taxon>
        <taxon>Gemmatales</taxon>
        <taxon>Gemmataceae</taxon>
        <taxon>Gemmata</taxon>
    </lineage>
</organism>
<evidence type="ECO:0000256" key="1">
    <source>
        <dbReference type="SAM" id="MobiDB-lite"/>
    </source>
</evidence>
<protein>
    <submittedName>
        <fullName evidence="3">Uncharacterized protein</fullName>
    </submittedName>
</protein>
<evidence type="ECO:0000313" key="4">
    <source>
        <dbReference type="Proteomes" id="UP000245802"/>
    </source>
</evidence>
<dbReference type="RefSeq" id="WP_010039373.1">
    <property type="nucleotide sequence ID" value="NZ_CP025958.1"/>
</dbReference>
<evidence type="ECO:0000313" key="3">
    <source>
        <dbReference type="EMBL" id="AWM40223.1"/>
    </source>
</evidence>